<reference evidence="4" key="1">
    <citation type="submission" date="2021-01" db="EMBL/GenBank/DDBJ databases">
        <authorList>
            <person name="Corre E."/>
            <person name="Pelletier E."/>
            <person name="Niang G."/>
            <person name="Scheremetjew M."/>
            <person name="Finn R."/>
            <person name="Kale V."/>
            <person name="Holt S."/>
            <person name="Cochrane G."/>
            <person name="Meng A."/>
            <person name="Brown T."/>
            <person name="Cohen L."/>
        </authorList>
    </citation>
    <scope>NUCLEOTIDE SEQUENCE</scope>
    <source>
        <strain evidence="4">CCMP1381</strain>
    </source>
</reference>
<dbReference type="InterPro" id="IPR000504">
    <property type="entry name" value="RRM_dom"/>
</dbReference>
<feature type="compositionally biased region" description="Gly residues" evidence="2">
    <location>
        <begin position="183"/>
        <end position="216"/>
    </location>
</feature>
<dbReference type="Gene3D" id="3.30.70.330">
    <property type="match status" value="1"/>
</dbReference>
<dbReference type="PANTHER" id="PTHR12999:SF7">
    <property type="entry name" value="TRANSCRIPTION INITIATION FACTOR TFIID SUBUNIT 15B"/>
    <property type="match status" value="1"/>
</dbReference>
<dbReference type="SUPFAM" id="SSF54928">
    <property type="entry name" value="RNA-binding domain, RBD"/>
    <property type="match status" value="1"/>
</dbReference>
<accession>A0A7S2AR31</accession>
<feature type="region of interest" description="Disordered" evidence="2">
    <location>
        <begin position="1"/>
        <end position="83"/>
    </location>
</feature>
<feature type="region of interest" description="Disordered" evidence="2">
    <location>
        <begin position="175"/>
        <end position="233"/>
    </location>
</feature>
<dbReference type="SMART" id="SM00360">
    <property type="entry name" value="RRM"/>
    <property type="match status" value="1"/>
</dbReference>
<dbReference type="InterPro" id="IPR012677">
    <property type="entry name" value="Nucleotide-bd_a/b_plait_sf"/>
</dbReference>
<keyword evidence="1" id="KW-0694">RNA-binding</keyword>
<gene>
    <name evidence="4" type="ORF">DSPE1174_LOCUS2094</name>
</gene>
<evidence type="ECO:0000256" key="2">
    <source>
        <dbReference type="SAM" id="MobiDB-lite"/>
    </source>
</evidence>
<evidence type="ECO:0000256" key="1">
    <source>
        <dbReference type="PROSITE-ProRule" id="PRU00176"/>
    </source>
</evidence>
<dbReference type="InterPro" id="IPR035979">
    <property type="entry name" value="RBD_domain_sf"/>
</dbReference>
<sequence length="233" mass="24425">MSGQDLDGRRVKVEVQNSSAGGAGSRLSGASGRHGGGDEDAKYGGGRRSGADHRISGSRETQGSGVSSKVAESSNSRIYITGLPPDVTEDELQQSFGMLGTVARKKQKRGYPDQWPWKINIYTDTTGKCKGDATLTYEDPNAAQSAPSFFNNTALRNGEPAKVMTVQMAEVKEVLPARVGGQSDNGGSYGSGGSHGGGNYGGPRGRGSGHSYGGGPDRNSSSRGNYRSEPYRR</sequence>
<evidence type="ECO:0000313" key="4">
    <source>
        <dbReference type="EMBL" id="CAD9374056.1"/>
    </source>
</evidence>
<organism evidence="4">
    <name type="scientific">Octactis speculum</name>
    <dbReference type="NCBI Taxonomy" id="3111310"/>
    <lineage>
        <taxon>Eukaryota</taxon>
        <taxon>Sar</taxon>
        <taxon>Stramenopiles</taxon>
        <taxon>Ochrophyta</taxon>
        <taxon>Dictyochophyceae</taxon>
        <taxon>Dictyochales</taxon>
        <taxon>Dictyochaceae</taxon>
        <taxon>Octactis</taxon>
    </lineage>
</organism>
<name>A0A7S2AR31_9STRA</name>
<feature type="compositionally biased region" description="Basic and acidic residues" evidence="2">
    <location>
        <begin position="1"/>
        <end position="13"/>
    </location>
</feature>
<feature type="domain" description="RRM" evidence="3">
    <location>
        <begin position="76"/>
        <end position="168"/>
    </location>
</feature>
<evidence type="ECO:0000259" key="3">
    <source>
        <dbReference type="PROSITE" id="PS50102"/>
    </source>
</evidence>
<dbReference type="EMBL" id="HBGS01004073">
    <property type="protein sequence ID" value="CAD9374056.1"/>
    <property type="molecule type" value="Transcribed_RNA"/>
</dbReference>
<feature type="compositionally biased region" description="Polar residues" evidence="2">
    <location>
        <begin position="58"/>
        <end position="78"/>
    </location>
</feature>
<proteinExistence type="predicted"/>
<dbReference type="AlphaFoldDB" id="A0A7S2AR31"/>
<dbReference type="PANTHER" id="PTHR12999">
    <property type="entry name" value="ZINC FINGER RAN-BINDING DOMAIN-CONTAINING PROTEIN 2 ZRANB2-RELATED"/>
    <property type="match status" value="1"/>
</dbReference>
<protein>
    <recommendedName>
        <fullName evidence="3">RRM domain-containing protein</fullName>
    </recommendedName>
</protein>
<dbReference type="GO" id="GO:0003723">
    <property type="term" value="F:RNA binding"/>
    <property type="evidence" value="ECO:0007669"/>
    <property type="project" value="UniProtKB-UniRule"/>
</dbReference>
<dbReference type="PROSITE" id="PS50102">
    <property type="entry name" value="RRM"/>
    <property type="match status" value="1"/>
</dbReference>